<dbReference type="AlphaFoldDB" id="A0A0C3Q554"/>
<keyword evidence="3" id="KW-1185">Reference proteome</keyword>
<proteinExistence type="predicted"/>
<reference evidence="2 3" key="1">
    <citation type="submission" date="2014-04" db="EMBL/GenBank/DDBJ databases">
        <authorList>
            <consortium name="DOE Joint Genome Institute"/>
            <person name="Kuo A."/>
            <person name="Girlanda M."/>
            <person name="Perotto S."/>
            <person name="Kohler A."/>
            <person name="Nagy L.G."/>
            <person name="Floudas D."/>
            <person name="Copeland A."/>
            <person name="Barry K.W."/>
            <person name="Cichocki N."/>
            <person name="Veneault-Fourrey C."/>
            <person name="LaButti K."/>
            <person name="Lindquist E.A."/>
            <person name="Lipzen A."/>
            <person name="Lundell T."/>
            <person name="Morin E."/>
            <person name="Murat C."/>
            <person name="Sun H."/>
            <person name="Tunlid A."/>
            <person name="Henrissat B."/>
            <person name="Grigoriev I.V."/>
            <person name="Hibbett D.S."/>
            <person name="Martin F."/>
            <person name="Nordberg H.P."/>
            <person name="Cantor M.N."/>
            <person name="Hua S.X."/>
        </authorList>
    </citation>
    <scope>NUCLEOTIDE SEQUENCE [LARGE SCALE GENOMIC DNA]</scope>
    <source>
        <strain evidence="2 3">MUT 4182</strain>
    </source>
</reference>
<name>A0A0C3Q554_9AGAM</name>
<feature type="compositionally biased region" description="Basic residues" evidence="1">
    <location>
        <begin position="36"/>
        <end position="45"/>
    </location>
</feature>
<evidence type="ECO:0000313" key="3">
    <source>
        <dbReference type="Proteomes" id="UP000054248"/>
    </source>
</evidence>
<evidence type="ECO:0000256" key="1">
    <source>
        <dbReference type="SAM" id="MobiDB-lite"/>
    </source>
</evidence>
<evidence type="ECO:0000313" key="2">
    <source>
        <dbReference type="EMBL" id="KIO18601.1"/>
    </source>
</evidence>
<dbReference type="Proteomes" id="UP000054248">
    <property type="component" value="Unassembled WGS sequence"/>
</dbReference>
<gene>
    <name evidence="2" type="ORF">M407DRAFT_31739</name>
</gene>
<reference evidence="3" key="2">
    <citation type="submission" date="2015-01" db="EMBL/GenBank/DDBJ databases">
        <title>Evolutionary Origins and Diversification of the Mycorrhizal Mutualists.</title>
        <authorList>
            <consortium name="DOE Joint Genome Institute"/>
            <consortium name="Mycorrhizal Genomics Consortium"/>
            <person name="Kohler A."/>
            <person name="Kuo A."/>
            <person name="Nagy L.G."/>
            <person name="Floudas D."/>
            <person name="Copeland A."/>
            <person name="Barry K.W."/>
            <person name="Cichocki N."/>
            <person name="Veneault-Fourrey C."/>
            <person name="LaButti K."/>
            <person name="Lindquist E.A."/>
            <person name="Lipzen A."/>
            <person name="Lundell T."/>
            <person name="Morin E."/>
            <person name="Murat C."/>
            <person name="Riley R."/>
            <person name="Ohm R."/>
            <person name="Sun H."/>
            <person name="Tunlid A."/>
            <person name="Henrissat B."/>
            <person name="Grigoriev I.V."/>
            <person name="Hibbett D.S."/>
            <person name="Martin F."/>
        </authorList>
    </citation>
    <scope>NUCLEOTIDE SEQUENCE [LARGE SCALE GENOMIC DNA]</scope>
    <source>
        <strain evidence="3">MUT 4182</strain>
    </source>
</reference>
<dbReference type="OrthoDB" id="5424058at2759"/>
<feature type="region of interest" description="Disordered" evidence="1">
    <location>
        <begin position="1"/>
        <end position="89"/>
    </location>
</feature>
<accession>A0A0C3Q554</accession>
<dbReference type="STRING" id="1051891.A0A0C3Q554"/>
<protein>
    <submittedName>
        <fullName evidence="2">Uncharacterized protein</fullName>
    </submittedName>
</protein>
<dbReference type="HOGENOM" id="CLU_064432_0_0_1"/>
<dbReference type="EMBL" id="KN823274">
    <property type="protein sequence ID" value="KIO18601.1"/>
    <property type="molecule type" value="Genomic_DNA"/>
</dbReference>
<sequence>MTPEDLRTPNNGQQTDIPPDCPTLELSILDSPVKRGPGRPPRKKPRYSESHQTPEERHAIEEQNRLKKVREEEEREQRAKEAEEHRRIAEEQQESEMLQRVFDTIGEAGFASAYEFFNKAFTTSDPAISARMGKFMTKNGHTFLQAMVDKNPHVMTEWSQEWLTTIYTKEAKTLWKSFRPEAGKSKLSLISDFSLDEAMRLIEEKAPHLSKLILAIGLPGSFGLKTEESRHRDSRLVLCTALLMMGQASSERNNEFQTLMGLYLLACGTPRRQFDVLAHAGLTVSYSTALTHLKQLSEEGMKQAVSIMHTEACAIVWDNLNTYAVAKIMAKLGRNVQGSI</sequence>
<feature type="compositionally biased region" description="Basic and acidic residues" evidence="1">
    <location>
        <begin position="46"/>
        <end position="89"/>
    </location>
</feature>
<organism evidence="2 3">
    <name type="scientific">Tulasnella calospora MUT 4182</name>
    <dbReference type="NCBI Taxonomy" id="1051891"/>
    <lineage>
        <taxon>Eukaryota</taxon>
        <taxon>Fungi</taxon>
        <taxon>Dikarya</taxon>
        <taxon>Basidiomycota</taxon>
        <taxon>Agaricomycotina</taxon>
        <taxon>Agaricomycetes</taxon>
        <taxon>Cantharellales</taxon>
        <taxon>Tulasnellaceae</taxon>
        <taxon>Tulasnella</taxon>
    </lineage>
</organism>